<dbReference type="RefSeq" id="XP_015217156.1">
    <property type="nucleotide sequence ID" value="XM_015361670.2"/>
</dbReference>
<reference evidence="16" key="3">
    <citation type="submission" date="2025-09" db="UniProtKB">
        <authorList>
            <consortium name="Ensembl"/>
        </authorList>
    </citation>
    <scope>IDENTIFICATION</scope>
</reference>
<organism evidence="16 17">
    <name type="scientific">Lepisosteus oculatus</name>
    <name type="common">Spotted gar</name>
    <dbReference type="NCBI Taxonomy" id="7918"/>
    <lineage>
        <taxon>Eukaryota</taxon>
        <taxon>Metazoa</taxon>
        <taxon>Chordata</taxon>
        <taxon>Craniata</taxon>
        <taxon>Vertebrata</taxon>
        <taxon>Euteleostomi</taxon>
        <taxon>Actinopterygii</taxon>
        <taxon>Neopterygii</taxon>
        <taxon>Holostei</taxon>
        <taxon>Semionotiformes</taxon>
        <taxon>Lepisosteidae</taxon>
        <taxon>Lepisosteus</taxon>
    </lineage>
</organism>
<protein>
    <recommendedName>
        <fullName evidence="11">Syntaxin-19</fullName>
    </recommendedName>
</protein>
<evidence type="ECO:0000256" key="4">
    <source>
        <dbReference type="ARBA" id="ARBA00022448"/>
    </source>
</evidence>
<dbReference type="GO" id="GO:0000149">
    <property type="term" value="F:SNARE binding"/>
    <property type="evidence" value="ECO:0000318"/>
    <property type="project" value="GO_Central"/>
</dbReference>
<reference evidence="16" key="2">
    <citation type="submission" date="2025-08" db="UniProtKB">
        <authorList>
            <consortium name="Ensembl"/>
        </authorList>
    </citation>
    <scope>IDENTIFICATION</scope>
</reference>
<dbReference type="eggNOG" id="KOG0810">
    <property type="taxonomic scope" value="Eukaryota"/>
</dbReference>
<dbReference type="AlphaFoldDB" id="W5NLL3"/>
<evidence type="ECO:0000313" key="17">
    <source>
        <dbReference type="Proteomes" id="UP000018468"/>
    </source>
</evidence>
<keyword evidence="17" id="KW-1185">Reference proteome</keyword>
<dbReference type="RefSeq" id="XP_015217154.1">
    <property type="nucleotide sequence ID" value="XM_015361668.2"/>
</dbReference>
<keyword evidence="7 13" id="KW-0175">Coiled coil</keyword>
<evidence type="ECO:0000256" key="10">
    <source>
        <dbReference type="ARBA" id="ARBA00062006"/>
    </source>
</evidence>
<dbReference type="GO" id="GO:0048278">
    <property type="term" value="P:vesicle docking"/>
    <property type="evidence" value="ECO:0000318"/>
    <property type="project" value="GO_Central"/>
</dbReference>
<comment type="function">
    <text evidence="9">Plays a role in endosomal trafficking of the epidermal growth factor receptor (EGFR).</text>
</comment>
<dbReference type="OrthoDB" id="10255013at2759"/>
<dbReference type="InParanoid" id="W5NLL3"/>
<dbReference type="GeneTree" id="ENSGT01050000244948"/>
<dbReference type="InterPro" id="IPR000727">
    <property type="entry name" value="T_SNARE_dom"/>
</dbReference>
<evidence type="ECO:0000256" key="2">
    <source>
        <dbReference type="ARBA" id="ARBA00004496"/>
    </source>
</evidence>
<evidence type="ECO:0000313" key="16">
    <source>
        <dbReference type="Ensembl" id="ENSLOCP00000021522.1"/>
    </source>
</evidence>
<keyword evidence="5" id="KW-1003">Cell membrane</keyword>
<feature type="region of interest" description="Disordered" evidence="14">
    <location>
        <begin position="1"/>
        <end position="30"/>
    </location>
</feature>
<dbReference type="FunFam" id="1.20.58.70:FF:000017">
    <property type="entry name" value="Syntaxin 19"/>
    <property type="match status" value="1"/>
</dbReference>
<evidence type="ECO:0000256" key="7">
    <source>
        <dbReference type="ARBA" id="ARBA00023054"/>
    </source>
</evidence>
<dbReference type="CTD" id="415117"/>
<dbReference type="PROSITE" id="PS00914">
    <property type="entry name" value="SYNTAXIN"/>
    <property type="match status" value="1"/>
</dbReference>
<evidence type="ECO:0000256" key="11">
    <source>
        <dbReference type="ARBA" id="ARBA00069802"/>
    </source>
</evidence>
<accession>W5NLL3</accession>
<dbReference type="PANTHER" id="PTHR19957">
    <property type="entry name" value="SYNTAXIN"/>
    <property type="match status" value="1"/>
</dbReference>
<comment type="similarity">
    <text evidence="3 12">Belongs to the syntaxin family.</text>
</comment>
<dbReference type="GO" id="GO:0005484">
    <property type="term" value="F:SNAP receptor activity"/>
    <property type="evidence" value="ECO:0000318"/>
    <property type="project" value="GO_Central"/>
</dbReference>
<dbReference type="InterPro" id="IPR006011">
    <property type="entry name" value="Syntaxin_N"/>
</dbReference>
<dbReference type="Gene3D" id="1.20.5.110">
    <property type="match status" value="1"/>
</dbReference>
<dbReference type="STRING" id="7918.ENSLOCP00000021522"/>
<comment type="subcellular location">
    <subcellularLocation>
        <location evidence="1">Cell membrane</location>
        <topology evidence="1">Peripheral membrane protein</topology>
    </subcellularLocation>
    <subcellularLocation>
        <location evidence="2">Cytoplasm</location>
    </subcellularLocation>
</comment>
<dbReference type="PROSITE" id="PS50192">
    <property type="entry name" value="T_SNARE"/>
    <property type="match status" value="1"/>
</dbReference>
<dbReference type="InterPro" id="IPR010989">
    <property type="entry name" value="SNARE"/>
</dbReference>
<proteinExistence type="inferred from homology"/>
<evidence type="ECO:0000256" key="8">
    <source>
        <dbReference type="ARBA" id="ARBA00023136"/>
    </source>
</evidence>
<dbReference type="KEGG" id="loc:102686639"/>
<dbReference type="Ensembl" id="ENSLOCT00000021559.1">
    <property type="protein sequence ID" value="ENSLOCP00000021522.1"/>
    <property type="gene ID" value="ENSLOCG00000017417.1"/>
</dbReference>
<keyword evidence="4" id="KW-0813">Transport</keyword>
<evidence type="ECO:0000256" key="13">
    <source>
        <dbReference type="SAM" id="Coils"/>
    </source>
</evidence>
<evidence type="ECO:0000256" key="5">
    <source>
        <dbReference type="ARBA" id="ARBA00022475"/>
    </source>
</evidence>
<dbReference type="GeneID" id="102686639"/>
<dbReference type="CDD" id="cd00179">
    <property type="entry name" value="SynN"/>
    <property type="match status" value="1"/>
</dbReference>
<dbReference type="SMART" id="SM00397">
    <property type="entry name" value="t_SNARE"/>
    <property type="match status" value="1"/>
</dbReference>
<evidence type="ECO:0000259" key="15">
    <source>
        <dbReference type="PROSITE" id="PS50192"/>
    </source>
</evidence>
<dbReference type="Bgee" id="ENSLOCG00000017417">
    <property type="expression patterns" value="Expressed in pharyngeal gill and 13 other cell types or tissues"/>
</dbReference>
<dbReference type="EMBL" id="AHAT01012781">
    <property type="status" value="NOT_ANNOTATED_CDS"/>
    <property type="molecule type" value="Genomic_DNA"/>
</dbReference>
<dbReference type="PANTHER" id="PTHR19957:SF29">
    <property type="entry name" value="SYNTAXIN-19"/>
    <property type="match status" value="1"/>
</dbReference>
<dbReference type="GO" id="GO:0006887">
    <property type="term" value="P:exocytosis"/>
    <property type="evidence" value="ECO:0000318"/>
    <property type="project" value="GO_Central"/>
</dbReference>
<keyword evidence="6" id="KW-0963">Cytoplasm</keyword>
<feature type="coiled-coil region" evidence="13">
    <location>
        <begin position="195"/>
        <end position="267"/>
    </location>
</feature>
<dbReference type="InterPro" id="IPR006012">
    <property type="entry name" value="Syntaxin/epimorphin_CS"/>
</dbReference>
<dbReference type="SMART" id="SM00503">
    <property type="entry name" value="SynN"/>
    <property type="match status" value="1"/>
</dbReference>
<dbReference type="GO" id="GO:0012505">
    <property type="term" value="C:endomembrane system"/>
    <property type="evidence" value="ECO:0000318"/>
    <property type="project" value="GO_Central"/>
</dbReference>
<dbReference type="GO" id="GO:0006886">
    <property type="term" value="P:intracellular protein transport"/>
    <property type="evidence" value="ECO:0000318"/>
    <property type="project" value="GO_Central"/>
</dbReference>
<dbReference type="OMA" id="CKAICCW"/>
<dbReference type="Pfam" id="PF05739">
    <property type="entry name" value="SNARE"/>
    <property type="match status" value="1"/>
</dbReference>
<dbReference type="Pfam" id="PF00804">
    <property type="entry name" value="Syntaxin"/>
    <property type="match status" value="1"/>
</dbReference>
<reference evidence="17" key="1">
    <citation type="submission" date="2011-12" db="EMBL/GenBank/DDBJ databases">
        <title>The Draft Genome of Lepisosteus oculatus.</title>
        <authorList>
            <consortium name="The Broad Institute Genome Assembly &amp; Analysis Group"/>
            <consortium name="Computational R&amp;D Group"/>
            <consortium name="and Sequencing Platform"/>
            <person name="Di Palma F."/>
            <person name="Alfoldi J."/>
            <person name="Johnson J."/>
            <person name="Berlin A."/>
            <person name="Gnerre S."/>
            <person name="Jaffe D."/>
            <person name="MacCallum I."/>
            <person name="Young S."/>
            <person name="Walker B.J."/>
            <person name="Lander E.S."/>
            <person name="Lindblad-Toh K."/>
        </authorList>
    </citation>
    <scope>NUCLEOTIDE SEQUENCE [LARGE SCALE GENOMIC DNA]</scope>
</reference>
<comment type="subunit">
    <text evidence="10">Interacts with EGFR.</text>
</comment>
<dbReference type="HOGENOM" id="CLU_042423_2_0_1"/>
<evidence type="ECO:0000256" key="9">
    <source>
        <dbReference type="ARBA" id="ARBA00059525"/>
    </source>
</evidence>
<feature type="compositionally biased region" description="Basic and acidic residues" evidence="14">
    <location>
        <begin position="1"/>
        <end position="24"/>
    </location>
</feature>
<evidence type="ECO:0000256" key="1">
    <source>
        <dbReference type="ARBA" id="ARBA00004202"/>
    </source>
</evidence>
<dbReference type="InterPro" id="IPR045242">
    <property type="entry name" value="Syntaxin"/>
</dbReference>
<evidence type="ECO:0000256" key="3">
    <source>
        <dbReference type="ARBA" id="ARBA00009063"/>
    </source>
</evidence>
<sequence length="292" mass="34096">MKDRLEELRQRAKDAEMEKEKNTFADDVTDGASFSPQAVVFETEPGIENFLSEVQRIRDSINDLADEVKRFSQQQKNLVATMRRFSVMKKESSVTRDIKLQAESLHRKLDALAKRVKSTEAEHGPNAAITRIQSTQYSTLFRHFQQVMRQYNDTLVSKQDKCKQFIVLQLEVAGKEVSEDEVDEMVEQGKWEVFNENVLNEVKITKAQLTEIEQRHKELMNLESNMKDLRDLFLEIYLQVEEQGEHIENIESNIQKTQDFVQKTNEKFKLAAKYRKKNPLKKMCCCCCPCCK</sequence>
<evidence type="ECO:0000256" key="6">
    <source>
        <dbReference type="ARBA" id="ARBA00022490"/>
    </source>
</evidence>
<dbReference type="GO" id="GO:0048787">
    <property type="term" value="C:presynaptic active zone membrane"/>
    <property type="evidence" value="ECO:0000318"/>
    <property type="project" value="GO_Central"/>
</dbReference>
<dbReference type="Gene3D" id="1.20.58.70">
    <property type="match status" value="1"/>
</dbReference>
<dbReference type="GO" id="GO:0031629">
    <property type="term" value="P:synaptic vesicle fusion to presynaptic active zone membrane"/>
    <property type="evidence" value="ECO:0000318"/>
    <property type="project" value="GO_Central"/>
</dbReference>
<dbReference type="GO" id="GO:0005886">
    <property type="term" value="C:plasma membrane"/>
    <property type="evidence" value="ECO:0000318"/>
    <property type="project" value="GO_Central"/>
</dbReference>
<dbReference type="GO" id="GO:0031201">
    <property type="term" value="C:SNARE complex"/>
    <property type="evidence" value="ECO:0000318"/>
    <property type="project" value="GO_Central"/>
</dbReference>
<feature type="domain" description="T-SNARE coiled-coil homology" evidence="15">
    <location>
        <begin position="209"/>
        <end position="271"/>
    </location>
</feature>
<evidence type="ECO:0000256" key="12">
    <source>
        <dbReference type="RuleBase" id="RU003858"/>
    </source>
</evidence>
<dbReference type="SUPFAM" id="SSF47661">
    <property type="entry name" value="t-snare proteins"/>
    <property type="match status" value="1"/>
</dbReference>
<dbReference type="Proteomes" id="UP000018468">
    <property type="component" value="Linkage group LG14"/>
</dbReference>
<dbReference type="FunFam" id="1.20.5.110:FF:000022">
    <property type="entry name" value="Syntaxin 19"/>
    <property type="match status" value="1"/>
</dbReference>
<keyword evidence="8" id="KW-0472">Membrane</keyword>
<name>W5NLL3_LEPOC</name>
<evidence type="ECO:0000256" key="14">
    <source>
        <dbReference type="SAM" id="MobiDB-lite"/>
    </source>
</evidence>